<accession>A0A7D5R2G3</accession>
<gene>
    <name evidence="1" type="ORF">C5F50_10635</name>
</gene>
<sequence>MSCGVFAFIPTLKGLGFSAHIYKIAEHHKNEADYKILEKMARKVSLRFKIVEFDDDFGGLSMTINVLKRNTMIVKSLTPEYTLILLLAKGISIDKTLKLFSDTKIDY</sequence>
<evidence type="ECO:0000313" key="1">
    <source>
        <dbReference type="EMBL" id="QLH07476.1"/>
    </source>
</evidence>
<evidence type="ECO:0000313" key="2">
    <source>
        <dbReference type="Proteomes" id="UP000509478"/>
    </source>
</evidence>
<name>A0A7D5R2G3_9ARCH</name>
<organism evidence="1 2">
    <name type="scientific">Nitrosopumilus ureiphilus</name>
    <dbReference type="NCBI Taxonomy" id="1470067"/>
    <lineage>
        <taxon>Archaea</taxon>
        <taxon>Nitrososphaerota</taxon>
        <taxon>Nitrososphaeria</taxon>
        <taxon>Nitrosopumilales</taxon>
        <taxon>Nitrosopumilaceae</taxon>
        <taxon>Nitrosopumilus</taxon>
    </lineage>
</organism>
<dbReference type="KEGG" id="nue:C5F50_10635"/>
<dbReference type="EMBL" id="CP026995">
    <property type="protein sequence ID" value="QLH07476.1"/>
    <property type="molecule type" value="Genomic_DNA"/>
</dbReference>
<dbReference type="Proteomes" id="UP000509478">
    <property type="component" value="Chromosome"/>
</dbReference>
<proteinExistence type="predicted"/>
<dbReference type="AlphaFoldDB" id="A0A7D5R2G3"/>
<reference evidence="1 2" key="1">
    <citation type="submission" date="2018-02" db="EMBL/GenBank/DDBJ databases">
        <title>Complete genome of Nitrosopumilus ureaphilus PS0.</title>
        <authorList>
            <person name="Qin W."/>
            <person name="Zheng Y."/>
            <person name="Stahl D.A."/>
        </authorList>
    </citation>
    <scope>NUCLEOTIDE SEQUENCE [LARGE SCALE GENOMIC DNA]</scope>
    <source>
        <strain evidence="1 2">PS0</strain>
    </source>
</reference>
<protein>
    <submittedName>
        <fullName evidence="1">Uncharacterized protein</fullName>
    </submittedName>
</protein>
<keyword evidence="2" id="KW-1185">Reference proteome</keyword>